<evidence type="ECO:0000313" key="1">
    <source>
        <dbReference type="EMBL" id="GBN58208.1"/>
    </source>
</evidence>
<protein>
    <submittedName>
        <fullName evidence="1">Uncharacterized protein</fullName>
    </submittedName>
</protein>
<name>A0A4Y2Q228_ARAVE</name>
<evidence type="ECO:0000313" key="2">
    <source>
        <dbReference type="Proteomes" id="UP000499080"/>
    </source>
</evidence>
<proteinExistence type="predicted"/>
<sequence>MVTEKSIKKFKPNLGCLTLDGDGLRTFTKPQFCLPAIYVSVHVLQLGSGVSLTCRNEHDNLSRCDIRFKVITETVSLRLLQRTLKRKYATANRGLSKV</sequence>
<organism evidence="1 2">
    <name type="scientific">Araneus ventricosus</name>
    <name type="common">Orbweaver spider</name>
    <name type="synonym">Epeira ventricosa</name>
    <dbReference type="NCBI Taxonomy" id="182803"/>
    <lineage>
        <taxon>Eukaryota</taxon>
        <taxon>Metazoa</taxon>
        <taxon>Ecdysozoa</taxon>
        <taxon>Arthropoda</taxon>
        <taxon>Chelicerata</taxon>
        <taxon>Arachnida</taxon>
        <taxon>Araneae</taxon>
        <taxon>Araneomorphae</taxon>
        <taxon>Entelegynae</taxon>
        <taxon>Araneoidea</taxon>
        <taxon>Araneidae</taxon>
        <taxon>Araneus</taxon>
    </lineage>
</organism>
<reference evidence="1 2" key="1">
    <citation type="journal article" date="2019" name="Sci. Rep.">
        <title>Orb-weaving spider Araneus ventricosus genome elucidates the spidroin gene catalogue.</title>
        <authorList>
            <person name="Kono N."/>
            <person name="Nakamura H."/>
            <person name="Ohtoshi R."/>
            <person name="Moran D.A.P."/>
            <person name="Shinohara A."/>
            <person name="Yoshida Y."/>
            <person name="Fujiwara M."/>
            <person name="Mori M."/>
            <person name="Tomita M."/>
            <person name="Arakawa K."/>
        </authorList>
    </citation>
    <scope>NUCLEOTIDE SEQUENCE [LARGE SCALE GENOMIC DNA]</scope>
</reference>
<dbReference type="Proteomes" id="UP000499080">
    <property type="component" value="Unassembled WGS sequence"/>
</dbReference>
<comment type="caution">
    <text evidence="1">The sequence shown here is derived from an EMBL/GenBank/DDBJ whole genome shotgun (WGS) entry which is preliminary data.</text>
</comment>
<dbReference type="EMBL" id="BGPR01012890">
    <property type="protein sequence ID" value="GBN58208.1"/>
    <property type="molecule type" value="Genomic_DNA"/>
</dbReference>
<gene>
    <name evidence="1" type="ORF">AVEN_173683_1</name>
</gene>
<dbReference type="AlphaFoldDB" id="A0A4Y2Q228"/>
<accession>A0A4Y2Q228</accession>
<keyword evidence="2" id="KW-1185">Reference proteome</keyword>